<dbReference type="KEGG" id="emc:129342970"/>
<dbReference type="InterPro" id="IPR016054">
    <property type="entry name" value="LY6_UPA_recep-like"/>
</dbReference>
<evidence type="ECO:0000256" key="4">
    <source>
        <dbReference type="SAM" id="SignalP"/>
    </source>
</evidence>
<dbReference type="SUPFAM" id="SSF57302">
    <property type="entry name" value="Snake toxin-like"/>
    <property type="match status" value="2"/>
</dbReference>
<dbReference type="KEGG" id="emc:129343716"/>
<dbReference type="Gene3D" id="2.10.60.10">
    <property type="entry name" value="CD59"/>
    <property type="match status" value="2"/>
</dbReference>
<dbReference type="GO" id="GO:0019834">
    <property type="term" value="F:phospholipase A2 inhibitor activity"/>
    <property type="evidence" value="ECO:0007669"/>
    <property type="project" value="UniProtKB-KW"/>
</dbReference>
<evidence type="ECO:0000256" key="3">
    <source>
        <dbReference type="ARBA" id="ARBA00023157"/>
    </source>
</evidence>
<feature type="chain" id="PRO_5044705685" evidence="4">
    <location>
        <begin position="21"/>
        <end position="209"/>
    </location>
</feature>
<dbReference type="PANTHER" id="PTHR20914:SF9">
    <property type="entry name" value="COILED, ISOFORM A"/>
    <property type="match status" value="1"/>
</dbReference>
<evidence type="ECO:0000256" key="2">
    <source>
        <dbReference type="ARBA" id="ARBA00022525"/>
    </source>
</evidence>
<evidence type="ECO:0000313" key="8">
    <source>
        <dbReference type="RefSeq" id="XP_054856066.1"/>
    </source>
</evidence>
<keyword evidence="2" id="KW-0964">Secreted</keyword>
<feature type="signal peptide" evidence="4">
    <location>
        <begin position="1"/>
        <end position="20"/>
    </location>
</feature>
<dbReference type="Pfam" id="PF00021">
    <property type="entry name" value="UPAR_LY6"/>
    <property type="match status" value="2"/>
</dbReference>
<evidence type="ECO:0000313" key="7">
    <source>
        <dbReference type="RefSeq" id="XP_054854902.1"/>
    </source>
</evidence>
<keyword evidence="7 8" id="KW-0593">Phospholipase A2 inhibitor</keyword>
<keyword evidence="3" id="KW-1015">Disulfide bond</keyword>
<dbReference type="InterPro" id="IPR045860">
    <property type="entry name" value="Snake_toxin-like_sf"/>
</dbReference>
<organism evidence="6 8">
    <name type="scientific">Eublepharis macularius</name>
    <name type="common">Leopard gecko</name>
    <name type="synonym">Cyrtodactylus macularius</name>
    <dbReference type="NCBI Taxonomy" id="481883"/>
    <lineage>
        <taxon>Eukaryota</taxon>
        <taxon>Metazoa</taxon>
        <taxon>Chordata</taxon>
        <taxon>Craniata</taxon>
        <taxon>Vertebrata</taxon>
        <taxon>Euteleostomi</taxon>
        <taxon>Lepidosauria</taxon>
        <taxon>Squamata</taxon>
        <taxon>Bifurcata</taxon>
        <taxon>Gekkota</taxon>
        <taxon>Eublepharidae</taxon>
        <taxon>Eublepharinae</taxon>
        <taxon>Eublepharis</taxon>
    </lineage>
</organism>
<dbReference type="RefSeq" id="XP_054854902.1">
    <property type="nucleotide sequence ID" value="XM_054998927.1"/>
</dbReference>
<dbReference type="RefSeq" id="XP_054856066.1">
    <property type="nucleotide sequence ID" value="XM_055000091.1"/>
</dbReference>
<name>A0AA97LHY3_EUBMA</name>
<dbReference type="CDD" id="cd23572">
    <property type="entry name" value="TFP_LU_ECD_PINLYP_rpt2"/>
    <property type="match status" value="1"/>
</dbReference>
<evidence type="ECO:0000313" key="6">
    <source>
        <dbReference type="Proteomes" id="UP001190640"/>
    </source>
</evidence>
<keyword evidence="4" id="KW-0732">Signal</keyword>
<feature type="domain" description="UPAR/Ly6" evidence="5">
    <location>
        <begin position="119"/>
        <end position="179"/>
    </location>
</feature>
<accession>A0AA97LHY3</accession>
<dbReference type="GeneID" id="129343716"/>
<dbReference type="PANTHER" id="PTHR20914">
    <property type="entry name" value="LY6/PLAUR DOMAIN-CONTAINING PROTEIN 8"/>
    <property type="match status" value="1"/>
</dbReference>
<dbReference type="Proteomes" id="UP001190640">
    <property type="component" value="Chromosome 15"/>
</dbReference>
<protein>
    <submittedName>
        <fullName evidence="7 8">Phospholipase A2 inhibitor NAI-like</fullName>
    </submittedName>
</protein>
<comment type="subcellular location">
    <subcellularLocation>
        <location evidence="1">Secreted</location>
    </subcellularLocation>
</comment>
<dbReference type="AlphaFoldDB" id="A0AA97LHY3"/>
<keyword evidence="6" id="KW-1185">Reference proteome</keyword>
<gene>
    <name evidence="8" type="primary">LOC129343716</name>
    <name evidence="7" type="synonym">LOC129342970</name>
</gene>
<sequence>MKALLSTCLLFGLFSPVALMECYSCTGEECATPKIKSCRDDQDACVSAVSNVKMGEFLPELLIPAKRCGKTQDCLDTQFSMQTEEGGRFRSIRECCFSDKCNNVNVSLSEPVEHPPNQILCPSCFDLDSENCTEGGKVMICTGDETKCVEGVIEMKISLLGYAINMFIQGCGTPSMCTARFPMESVSSGETKFNIKGIRCIDGIEYLTV</sequence>
<dbReference type="InterPro" id="IPR050918">
    <property type="entry name" value="CNF-like_PLA2_Inhibitor"/>
</dbReference>
<dbReference type="GO" id="GO:0005576">
    <property type="term" value="C:extracellular region"/>
    <property type="evidence" value="ECO:0007669"/>
    <property type="project" value="UniProtKB-SubCell"/>
</dbReference>
<proteinExistence type="predicted"/>
<reference evidence="7 8" key="1">
    <citation type="submission" date="2025-04" db="UniProtKB">
        <authorList>
            <consortium name="RefSeq"/>
        </authorList>
    </citation>
    <scope>IDENTIFICATION</scope>
    <source>
        <tissue evidence="7 8">Blood</tissue>
    </source>
</reference>
<feature type="domain" description="UPAR/Ly6" evidence="5">
    <location>
        <begin position="20"/>
        <end position="103"/>
    </location>
</feature>
<evidence type="ECO:0000259" key="5">
    <source>
        <dbReference type="Pfam" id="PF00021"/>
    </source>
</evidence>
<evidence type="ECO:0000256" key="1">
    <source>
        <dbReference type="ARBA" id="ARBA00004613"/>
    </source>
</evidence>